<dbReference type="Gene3D" id="2.60.40.150">
    <property type="entry name" value="C2 domain"/>
    <property type="match status" value="1"/>
</dbReference>
<dbReference type="InterPro" id="IPR035892">
    <property type="entry name" value="C2_domain_sf"/>
</dbReference>
<dbReference type="GeneTree" id="ENSGT00520000055620"/>
<sequence length="235" mass="26180">MNPDIDAYLKSEKLAIYVFDDTDPEISSYLGKAIIDLIPLGHGKLIKAPFQLIRRDGSENGTIEVSLRWQLPYKSPSNIVKSEASMEDEEEIKEIQKLVAKPPVTPKKRAQSAKPNTLRSILPQTTSTPKTSKQVRSDTSLPPVKKVSIVEPEKEKPVPLSRSIRPKPEIEEDEVSEEDIDEMIIDAEESLKEGEDQMLDAAPMDDEIPDVEDEDGGLEEDDEDSIASDIPTKDS</sequence>
<dbReference type="PANTHER" id="PTHR14240">
    <property type="entry name" value="RETINITIS PIGMENTOSA GTPASE REGULATOR-INTERACTING PROTEIN"/>
    <property type="match status" value="1"/>
</dbReference>
<dbReference type="AlphaFoldDB" id="H2ZMH0"/>
<evidence type="ECO:0000313" key="2">
    <source>
        <dbReference type="Ensembl" id="ENSCSAVP00000018786.1"/>
    </source>
</evidence>
<dbReference type="PANTHER" id="PTHR14240:SF1">
    <property type="entry name" value="PROTEIN FANTOM-RELATED"/>
    <property type="match status" value="1"/>
</dbReference>
<name>H2ZMH0_CIOSA</name>
<dbReference type="GO" id="GO:0035869">
    <property type="term" value="C:ciliary transition zone"/>
    <property type="evidence" value="ECO:0007669"/>
    <property type="project" value="TreeGrafter"/>
</dbReference>
<organism evidence="2 3">
    <name type="scientific">Ciona savignyi</name>
    <name type="common">Pacific transparent sea squirt</name>
    <dbReference type="NCBI Taxonomy" id="51511"/>
    <lineage>
        <taxon>Eukaryota</taxon>
        <taxon>Metazoa</taxon>
        <taxon>Chordata</taxon>
        <taxon>Tunicata</taxon>
        <taxon>Ascidiacea</taxon>
        <taxon>Phlebobranchia</taxon>
        <taxon>Cionidae</taxon>
        <taxon>Ciona</taxon>
    </lineage>
</organism>
<dbReference type="InterPro" id="IPR031139">
    <property type="entry name" value="RPGRIP1_fam"/>
</dbReference>
<reference evidence="2" key="2">
    <citation type="submission" date="2025-08" db="UniProtKB">
        <authorList>
            <consortium name="Ensembl"/>
        </authorList>
    </citation>
    <scope>IDENTIFICATION</scope>
</reference>
<proteinExistence type="predicted"/>
<evidence type="ECO:0000313" key="3">
    <source>
        <dbReference type="Proteomes" id="UP000007875"/>
    </source>
</evidence>
<accession>H2ZMH0</accession>
<feature type="compositionally biased region" description="Acidic residues" evidence="1">
    <location>
        <begin position="170"/>
        <end position="188"/>
    </location>
</feature>
<reference evidence="2" key="3">
    <citation type="submission" date="2025-09" db="UniProtKB">
        <authorList>
            <consortium name="Ensembl"/>
        </authorList>
    </citation>
    <scope>IDENTIFICATION</scope>
</reference>
<feature type="compositionally biased region" description="Acidic residues" evidence="1">
    <location>
        <begin position="203"/>
        <end position="226"/>
    </location>
</feature>
<protein>
    <recommendedName>
        <fullName evidence="4">C2 domain-containing protein</fullName>
    </recommendedName>
</protein>
<dbReference type="HOGENOM" id="CLU_1182464_0_0_1"/>
<feature type="region of interest" description="Disordered" evidence="1">
    <location>
        <begin position="102"/>
        <end position="235"/>
    </location>
</feature>
<dbReference type="SUPFAM" id="SSF49562">
    <property type="entry name" value="C2 domain (Calcium/lipid-binding domain, CaLB)"/>
    <property type="match status" value="1"/>
</dbReference>
<dbReference type="Proteomes" id="UP000007875">
    <property type="component" value="Unassembled WGS sequence"/>
</dbReference>
<feature type="compositionally biased region" description="Polar residues" evidence="1">
    <location>
        <begin position="113"/>
        <end position="140"/>
    </location>
</feature>
<dbReference type="Ensembl" id="ENSCSAVT00000018992.1">
    <property type="protein sequence ID" value="ENSCSAVP00000018786.1"/>
    <property type="gene ID" value="ENSCSAVG00000011037.1"/>
</dbReference>
<reference evidence="3" key="1">
    <citation type="submission" date="2003-08" db="EMBL/GenBank/DDBJ databases">
        <authorList>
            <person name="Birren B."/>
            <person name="Nusbaum C."/>
            <person name="Abebe A."/>
            <person name="Abouelleil A."/>
            <person name="Adekoya E."/>
            <person name="Ait-zahra M."/>
            <person name="Allen N."/>
            <person name="Allen T."/>
            <person name="An P."/>
            <person name="Anderson M."/>
            <person name="Anderson S."/>
            <person name="Arachchi H."/>
            <person name="Armbruster J."/>
            <person name="Bachantsang P."/>
            <person name="Baldwin J."/>
            <person name="Barry A."/>
            <person name="Bayul T."/>
            <person name="Blitshsteyn B."/>
            <person name="Bloom T."/>
            <person name="Blye J."/>
            <person name="Boguslavskiy L."/>
            <person name="Borowsky M."/>
            <person name="Boukhgalter B."/>
            <person name="Brunache A."/>
            <person name="Butler J."/>
            <person name="Calixte N."/>
            <person name="Calvo S."/>
            <person name="Camarata J."/>
            <person name="Campo K."/>
            <person name="Chang J."/>
            <person name="Cheshatsang Y."/>
            <person name="Citroen M."/>
            <person name="Collymore A."/>
            <person name="Considine T."/>
            <person name="Cook A."/>
            <person name="Cooke P."/>
            <person name="Corum B."/>
            <person name="Cuomo C."/>
            <person name="David R."/>
            <person name="Dawoe T."/>
            <person name="Degray S."/>
            <person name="Dodge S."/>
            <person name="Dooley K."/>
            <person name="Dorje P."/>
            <person name="Dorjee K."/>
            <person name="Dorris L."/>
            <person name="Duffey N."/>
            <person name="Dupes A."/>
            <person name="Elkins T."/>
            <person name="Engels R."/>
            <person name="Erickson J."/>
            <person name="Farina A."/>
            <person name="Faro S."/>
            <person name="Ferreira P."/>
            <person name="Fischer H."/>
            <person name="Fitzgerald M."/>
            <person name="Foley K."/>
            <person name="Gage D."/>
            <person name="Galagan J."/>
            <person name="Gearin G."/>
            <person name="Gnerre S."/>
            <person name="Gnirke A."/>
            <person name="Goyette A."/>
            <person name="Graham J."/>
            <person name="Grandbois E."/>
            <person name="Gyaltsen K."/>
            <person name="Hafez N."/>
            <person name="Hagopian D."/>
            <person name="Hagos B."/>
            <person name="Hall J."/>
            <person name="Hatcher B."/>
            <person name="Heller A."/>
            <person name="Higgins H."/>
            <person name="Honan T."/>
            <person name="Horn A."/>
            <person name="Houde N."/>
            <person name="Hughes L."/>
            <person name="Hulme W."/>
            <person name="Husby E."/>
            <person name="Iliev I."/>
            <person name="Jaffe D."/>
            <person name="Jones C."/>
            <person name="Kamal M."/>
            <person name="Kamat A."/>
            <person name="Kamvysselis M."/>
            <person name="Karlsson E."/>
            <person name="Kells C."/>
            <person name="Kieu A."/>
            <person name="Kisner P."/>
            <person name="Kodira C."/>
            <person name="Kulbokas E."/>
            <person name="Labutti K."/>
            <person name="Lama D."/>
            <person name="Landers T."/>
            <person name="Leger J."/>
            <person name="Levine S."/>
            <person name="Lewis D."/>
            <person name="Lewis T."/>
            <person name="Lindblad-toh K."/>
            <person name="Liu X."/>
            <person name="Lokyitsang T."/>
            <person name="Lokyitsang Y."/>
            <person name="Lucien O."/>
            <person name="Lui A."/>
            <person name="Ma L.J."/>
            <person name="Mabbitt R."/>
            <person name="Macdonald J."/>
            <person name="Maclean C."/>
            <person name="Major J."/>
            <person name="Manning J."/>
            <person name="Marabella R."/>
            <person name="Maru K."/>
            <person name="Matthews C."/>
            <person name="Mauceli E."/>
            <person name="Mccarthy M."/>
            <person name="Mcdonough S."/>
            <person name="Mcghee T."/>
            <person name="Meldrim J."/>
            <person name="Meneus L."/>
            <person name="Mesirov J."/>
            <person name="Mihalev A."/>
            <person name="Mihova T."/>
            <person name="Mikkelsen T."/>
            <person name="Mlenga V."/>
            <person name="Moru K."/>
            <person name="Mozes J."/>
            <person name="Mulrain L."/>
            <person name="Munson G."/>
            <person name="Naylor J."/>
            <person name="Newes C."/>
            <person name="Nguyen C."/>
            <person name="Nguyen N."/>
            <person name="Nguyen T."/>
            <person name="Nicol R."/>
            <person name="Nielsen C."/>
            <person name="Nizzari M."/>
            <person name="Norbu C."/>
            <person name="Norbu N."/>
            <person name="O'donnell P."/>
            <person name="Okoawo O."/>
            <person name="O'leary S."/>
            <person name="Omotosho B."/>
            <person name="O'neill K."/>
            <person name="Osman S."/>
            <person name="Parker S."/>
            <person name="Perrin D."/>
            <person name="Phunkhang P."/>
            <person name="Piqani B."/>
            <person name="Purcell S."/>
            <person name="Rachupka T."/>
            <person name="Ramasamy U."/>
            <person name="Rameau R."/>
            <person name="Ray V."/>
            <person name="Raymond C."/>
            <person name="Retta R."/>
            <person name="Richardson S."/>
            <person name="Rise C."/>
            <person name="Rodriguez J."/>
            <person name="Rogers J."/>
            <person name="Rogov P."/>
            <person name="Rutman M."/>
            <person name="Schupbach R."/>
            <person name="Seaman C."/>
            <person name="Settipalli S."/>
            <person name="Sharpe T."/>
            <person name="Sheridan J."/>
            <person name="Sherpa N."/>
            <person name="Shi J."/>
            <person name="Smirnov S."/>
            <person name="Smith C."/>
            <person name="Sougnez C."/>
            <person name="Spencer B."/>
            <person name="Stalker J."/>
            <person name="Stange-thomann N."/>
            <person name="Stavropoulos S."/>
            <person name="Stetson K."/>
            <person name="Stone C."/>
            <person name="Stone S."/>
            <person name="Stubbs M."/>
            <person name="Talamas J."/>
            <person name="Tchuinga P."/>
            <person name="Tenzing P."/>
            <person name="Tesfaye S."/>
            <person name="Theodore J."/>
            <person name="Thoulutsang Y."/>
            <person name="Topham K."/>
            <person name="Towey S."/>
            <person name="Tsamla T."/>
            <person name="Tsomo N."/>
            <person name="Vallee D."/>
            <person name="Vassiliev H."/>
            <person name="Venkataraman V."/>
            <person name="Vinson J."/>
            <person name="Vo A."/>
            <person name="Wade C."/>
            <person name="Wang S."/>
            <person name="Wangchuk T."/>
            <person name="Wangdi T."/>
            <person name="Whittaker C."/>
            <person name="Wilkinson J."/>
            <person name="Wu Y."/>
            <person name="Wyman D."/>
            <person name="Yadav S."/>
            <person name="Yang S."/>
            <person name="Yang X."/>
            <person name="Yeager S."/>
            <person name="Yee E."/>
            <person name="Young G."/>
            <person name="Zainoun J."/>
            <person name="Zembeck L."/>
            <person name="Zimmer A."/>
            <person name="Zody M."/>
            <person name="Lander E."/>
        </authorList>
    </citation>
    <scope>NUCLEOTIDE SEQUENCE [LARGE SCALE GENOMIC DNA]</scope>
</reference>
<evidence type="ECO:0008006" key="4">
    <source>
        <dbReference type="Google" id="ProtNLM"/>
    </source>
</evidence>
<dbReference type="GO" id="GO:1905515">
    <property type="term" value="P:non-motile cilium assembly"/>
    <property type="evidence" value="ECO:0007669"/>
    <property type="project" value="TreeGrafter"/>
</dbReference>
<keyword evidence="3" id="KW-1185">Reference proteome</keyword>
<evidence type="ECO:0000256" key="1">
    <source>
        <dbReference type="SAM" id="MobiDB-lite"/>
    </source>
</evidence>